<dbReference type="InterPro" id="IPR025419">
    <property type="entry name" value="DUF4142"/>
</dbReference>
<evidence type="ECO:0000256" key="2">
    <source>
        <dbReference type="SAM" id="Phobius"/>
    </source>
</evidence>
<dbReference type="EMBL" id="CP108222">
    <property type="protein sequence ID" value="WTT15797.1"/>
    <property type="molecule type" value="Genomic_DNA"/>
</dbReference>
<protein>
    <submittedName>
        <fullName evidence="4">DUF4142 domain-containing protein</fullName>
    </submittedName>
</protein>
<sequence>MRSIQRSGLGGTGLIIAGLAATLVALIFPVWSYTDRSGTGAAVLNAQSVSTRFGPLSALDREFLTKVRLAGLWELPAGQQAQERGTTEAVRTAGLHLIEGHTFLDARVRDVASRLGLELPNQPSEQQRGWLGIMNASHGEDFDREFANLLRMAHGKVFSVVAQVRASTRNSLVRALADDANTTVLDHIKVLEATGYVDFDALATDMAAASTPPLTNSPAPPGPTADPASAVPVTPSPASTYPLPPPATSPPPEVGEVVEFTEPTEPAEAVEPSEPSEEP</sequence>
<organism evidence="4">
    <name type="scientific">Streptomyces sp. NBC_00093</name>
    <dbReference type="NCBI Taxonomy" id="2975649"/>
    <lineage>
        <taxon>Bacteria</taxon>
        <taxon>Bacillati</taxon>
        <taxon>Actinomycetota</taxon>
        <taxon>Actinomycetes</taxon>
        <taxon>Kitasatosporales</taxon>
        <taxon>Streptomycetaceae</taxon>
        <taxon>Streptomyces</taxon>
    </lineage>
</organism>
<evidence type="ECO:0000259" key="3">
    <source>
        <dbReference type="Pfam" id="PF13628"/>
    </source>
</evidence>
<feature type="compositionally biased region" description="Low complexity" evidence="1">
    <location>
        <begin position="254"/>
        <end position="273"/>
    </location>
</feature>
<proteinExistence type="predicted"/>
<keyword evidence="2" id="KW-1133">Transmembrane helix</keyword>
<name>A0AAU1ZUS8_9ACTN</name>
<accession>A0AAU1ZUS8</accession>
<feature type="domain" description="DUF4142" evidence="3">
    <location>
        <begin position="60"/>
        <end position="191"/>
    </location>
</feature>
<dbReference type="Pfam" id="PF13628">
    <property type="entry name" value="DUF4142"/>
    <property type="match status" value="1"/>
</dbReference>
<keyword evidence="2" id="KW-0472">Membrane</keyword>
<keyword evidence="2" id="KW-0812">Transmembrane</keyword>
<dbReference type="InterPro" id="IPR012347">
    <property type="entry name" value="Ferritin-like"/>
</dbReference>
<feature type="compositionally biased region" description="Pro residues" evidence="1">
    <location>
        <begin position="242"/>
        <end position="253"/>
    </location>
</feature>
<feature type="compositionally biased region" description="Low complexity" evidence="1">
    <location>
        <begin position="225"/>
        <end position="241"/>
    </location>
</feature>
<dbReference type="PANTHER" id="PTHR38593">
    <property type="entry name" value="BLR2558 PROTEIN"/>
    <property type="match status" value="1"/>
</dbReference>
<feature type="region of interest" description="Disordered" evidence="1">
    <location>
        <begin position="210"/>
        <end position="279"/>
    </location>
</feature>
<dbReference type="AlphaFoldDB" id="A0AAU1ZUS8"/>
<dbReference type="PANTHER" id="PTHR38593:SF1">
    <property type="entry name" value="BLR2558 PROTEIN"/>
    <property type="match status" value="1"/>
</dbReference>
<evidence type="ECO:0000313" key="4">
    <source>
        <dbReference type="EMBL" id="WTT15797.1"/>
    </source>
</evidence>
<evidence type="ECO:0000256" key="1">
    <source>
        <dbReference type="SAM" id="MobiDB-lite"/>
    </source>
</evidence>
<feature type="transmembrane region" description="Helical" evidence="2">
    <location>
        <begin position="12"/>
        <end position="31"/>
    </location>
</feature>
<dbReference type="Gene3D" id="1.20.1260.10">
    <property type="match status" value="1"/>
</dbReference>
<gene>
    <name evidence="4" type="ORF">OHA22_09795</name>
</gene>
<reference evidence="4" key="1">
    <citation type="submission" date="2022-10" db="EMBL/GenBank/DDBJ databases">
        <title>The complete genomes of actinobacterial strains from the NBC collection.</title>
        <authorList>
            <person name="Joergensen T.S."/>
            <person name="Alvarez Arevalo M."/>
            <person name="Sterndorff E.B."/>
            <person name="Faurdal D."/>
            <person name="Vuksanovic O."/>
            <person name="Mourched A.-S."/>
            <person name="Charusanti P."/>
            <person name="Shaw S."/>
            <person name="Blin K."/>
            <person name="Weber T."/>
        </authorList>
    </citation>
    <scope>NUCLEOTIDE SEQUENCE</scope>
    <source>
        <strain evidence="4">NBC_00093</strain>
    </source>
</reference>